<dbReference type="Proteomes" id="UP000790347">
    <property type="component" value="Unassembled WGS sequence"/>
</dbReference>
<dbReference type="AlphaFoldDB" id="A0A922L6I6"/>
<keyword evidence="5 11" id="KW-0521">NADP</keyword>
<keyword evidence="4" id="KW-0641">Proline biosynthesis</keyword>
<accession>A0A922L6I6</accession>
<feature type="domain" description="Pyrroline-5-carboxylate reductase catalytic N-terminal" evidence="13">
    <location>
        <begin position="28"/>
        <end position="108"/>
    </location>
</feature>
<feature type="region of interest" description="Disordered" evidence="12">
    <location>
        <begin position="1"/>
        <end position="22"/>
    </location>
</feature>
<proteinExistence type="inferred from homology"/>
<dbReference type="GO" id="GO:0055129">
    <property type="term" value="P:L-proline biosynthetic process"/>
    <property type="evidence" value="ECO:0007669"/>
    <property type="project" value="TreeGrafter"/>
</dbReference>
<comment type="similarity">
    <text evidence="2">Belongs to the pyrroline-5-carboxylate reductase family.</text>
</comment>
<dbReference type="OrthoDB" id="10263291at2759"/>
<dbReference type="SUPFAM" id="SSF51735">
    <property type="entry name" value="NAD(P)-binding Rossmann-fold domains"/>
    <property type="match status" value="1"/>
</dbReference>
<keyword evidence="6" id="KW-0560">Oxidoreductase</keyword>
<evidence type="ECO:0000256" key="8">
    <source>
        <dbReference type="ARBA" id="ARBA00039786"/>
    </source>
</evidence>
<name>A0A922L6I6_DERFA</name>
<dbReference type="SUPFAM" id="SSF48179">
    <property type="entry name" value="6-phosphogluconate dehydrogenase C-terminal domain-like"/>
    <property type="match status" value="1"/>
</dbReference>
<reference evidence="15" key="2">
    <citation type="submission" date="2020-06" db="EMBL/GenBank/DDBJ databases">
        <authorList>
            <person name="Ji K."/>
            <person name="Li J."/>
        </authorList>
    </citation>
    <scope>NUCLEOTIDE SEQUENCE</scope>
    <source>
        <strain evidence="15">JKM2019</strain>
        <tissue evidence="15">Whole body</tissue>
    </source>
</reference>
<dbReference type="Proteomes" id="UP000828236">
    <property type="component" value="Unassembled WGS sequence"/>
</dbReference>
<evidence type="ECO:0000256" key="9">
    <source>
        <dbReference type="ARBA" id="ARBA00042532"/>
    </source>
</evidence>
<dbReference type="EMBL" id="ASGP02000002">
    <property type="protein sequence ID" value="KAH9521754.1"/>
    <property type="molecule type" value="Genomic_DNA"/>
</dbReference>
<evidence type="ECO:0000259" key="14">
    <source>
        <dbReference type="Pfam" id="PF14748"/>
    </source>
</evidence>
<reference evidence="16" key="1">
    <citation type="submission" date="2013-05" db="EMBL/GenBank/DDBJ databases">
        <authorList>
            <person name="Yim A.K.Y."/>
            <person name="Chan T.F."/>
            <person name="Ji K.M."/>
            <person name="Liu X.Y."/>
            <person name="Zhou J.W."/>
            <person name="Li R.Q."/>
            <person name="Yang K.Y."/>
            <person name="Li J."/>
            <person name="Li M."/>
            <person name="Law P.T.W."/>
            <person name="Wu Y.L."/>
            <person name="Cai Z.L."/>
            <person name="Qin H."/>
            <person name="Bao Y."/>
            <person name="Leung R.K.K."/>
            <person name="Ng P.K.S."/>
            <person name="Zou J."/>
            <person name="Zhong X.J."/>
            <person name="Ran P.X."/>
            <person name="Zhong N.S."/>
            <person name="Liu Z.G."/>
            <person name="Tsui S.K.W."/>
        </authorList>
    </citation>
    <scope>NUCLEOTIDE SEQUENCE</scope>
    <source>
        <strain evidence="16">Derf</strain>
        <tissue evidence="16">Whole organism</tissue>
    </source>
</reference>
<comment type="function">
    <text evidence="10">Oxidoreductase that catalyzes the last step in proline biosynthesis, which corresponds to the reduction of pyrroline-5-carboxylate (P5C) to L-proline using NAD(P)H. Proline is synthesized from either glutamate or ornithine; both are converted to P5C, and then to proline via pyrroline-5-carboxylate reductases (PYCRs). PYCR3 is exclusively linked to the biosynthesis of proline from ornithine.</text>
</comment>
<evidence type="ECO:0000256" key="10">
    <source>
        <dbReference type="ARBA" id="ARBA00049975"/>
    </source>
</evidence>
<dbReference type="Pfam" id="PF14748">
    <property type="entry name" value="P5CR_dimer"/>
    <property type="match status" value="1"/>
</dbReference>
<organism evidence="16 17">
    <name type="scientific">Dermatophagoides farinae</name>
    <name type="common">American house dust mite</name>
    <dbReference type="NCBI Taxonomy" id="6954"/>
    <lineage>
        <taxon>Eukaryota</taxon>
        <taxon>Metazoa</taxon>
        <taxon>Ecdysozoa</taxon>
        <taxon>Arthropoda</taxon>
        <taxon>Chelicerata</taxon>
        <taxon>Arachnida</taxon>
        <taxon>Acari</taxon>
        <taxon>Acariformes</taxon>
        <taxon>Sarcoptiformes</taxon>
        <taxon>Astigmata</taxon>
        <taxon>Psoroptidia</taxon>
        <taxon>Analgoidea</taxon>
        <taxon>Pyroglyphidae</taxon>
        <taxon>Dermatophagoidinae</taxon>
        <taxon>Dermatophagoides</taxon>
    </lineage>
</organism>
<dbReference type="GO" id="GO:0004735">
    <property type="term" value="F:pyrroline-5-carboxylate reductase activity"/>
    <property type="evidence" value="ECO:0007669"/>
    <property type="project" value="UniProtKB-EC"/>
</dbReference>
<dbReference type="Pfam" id="PF03807">
    <property type="entry name" value="F420_oxidored"/>
    <property type="match status" value="1"/>
</dbReference>
<evidence type="ECO:0000256" key="7">
    <source>
        <dbReference type="ARBA" id="ARBA00038523"/>
    </source>
</evidence>
<evidence type="ECO:0000256" key="4">
    <source>
        <dbReference type="ARBA" id="ARBA00022650"/>
    </source>
</evidence>
<protein>
    <recommendedName>
        <fullName evidence="8">Pyrroline-5-carboxylate reductase 3</fullName>
        <ecNumber evidence="3">1.5.1.2</ecNumber>
    </recommendedName>
    <alternativeName>
        <fullName evidence="9">Pyrroline-5-carboxylate reductase-like protein</fullName>
    </alternativeName>
</protein>
<dbReference type="InterPro" id="IPR036291">
    <property type="entry name" value="NAD(P)-bd_dom_sf"/>
</dbReference>
<comment type="caution">
    <text evidence="16">The sequence shown here is derived from an EMBL/GenBank/DDBJ whole genome shotgun (WGS) entry which is preliminary data.</text>
</comment>
<evidence type="ECO:0000256" key="11">
    <source>
        <dbReference type="PIRSR" id="PIRSR000193-1"/>
    </source>
</evidence>
<reference evidence="16" key="4">
    <citation type="journal article" date="2022" name="Res Sq">
        <title>Comparative Genomics Reveals Insights into the Divergent Evolution of Astigmatic Mites and Household Pest Adaptations.</title>
        <authorList>
            <person name="Xiong Q."/>
            <person name="Wan A.T.-Y."/>
            <person name="Liu X.-Y."/>
            <person name="Fung C.S.-H."/>
            <person name="Xiao X."/>
            <person name="Malainual N."/>
            <person name="Hou J."/>
            <person name="Wang L."/>
            <person name="Wang M."/>
            <person name="Yang K."/>
            <person name="Cui Y."/>
            <person name="Leung E."/>
            <person name="Nong W."/>
            <person name="Shin S.-K."/>
            <person name="Au S."/>
            <person name="Jeong K.Y."/>
            <person name="Chew F.T."/>
            <person name="Hui J."/>
            <person name="Leung T.F."/>
            <person name="Tungtrongchitr A."/>
            <person name="Zhong N."/>
            <person name="Liu Z."/>
            <person name="Tsui S."/>
        </authorList>
    </citation>
    <scope>NUCLEOTIDE SEQUENCE</scope>
    <source>
        <strain evidence="16">Derf</strain>
        <tissue evidence="16">Whole organism</tissue>
    </source>
</reference>
<evidence type="ECO:0000256" key="3">
    <source>
        <dbReference type="ARBA" id="ARBA00012855"/>
    </source>
</evidence>
<evidence type="ECO:0000259" key="13">
    <source>
        <dbReference type="Pfam" id="PF03807"/>
    </source>
</evidence>
<evidence type="ECO:0000256" key="12">
    <source>
        <dbReference type="SAM" id="MobiDB-lite"/>
    </source>
</evidence>
<dbReference type="Gene3D" id="3.40.50.720">
    <property type="entry name" value="NAD(P)-binding Rossmann-like Domain"/>
    <property type="match status" value="1"/>
</dbReference>
<dbReference type="EMBL" id="SDOV01000007">
    <property type="protein sequence ID" value="KAH7639550.1"/>
    <property type="molecule type" value="Genomic_DNA"/>
</dbReference>
<feature type="binding site" evidence="11">
    <location>
        <position position="83"/>
    </location>
    <ligand>
        <name>NADPH</name>
        <dbReference type="ChEBI" id="CHEBI:57783"/>
    </ligand>
</feature>
<evidence type="ECO:0000256" key="6">
    <source>
        <dbReference type="ARBA" id="ARBA00023002"/>
    </source>
</evidence>
<keyword evidence="17" id="KW-1185">Reference proteome</keyword>
<keyword evidence="4" id="KW-0028">Amino-acid biosynthesis</keyword>
<evidence type="ECO:0000313" key="15">
    <source>
        <dbReference type="EMBL" id="KAH7639550.1"/>
    </source>
</evidence>
<comment type="subunit">
    <text evidence="7">Homodecamer; composed of 5 homodimers.</text>
</comment>
<dbReference type="InterPro" id="IPR029036">
    <property type="entry name" value="P5CR_dimer"/>
</dbReference>
<evidence type="ECO:0000313" key="16">
    <source>
        <dbReference type="EMBL" id="KAH9521754.1"/>
    </source>
</evidence>
<feature type="compositionally biased region" description="Polar residues" evidence="12">
    <location>
        <begin position="1"/>
        <end position="12"/>
    </location>
</feature>
<evidence type="ECO:0000256" key="1">
    <source>
        <dbReference type="ARBA" id="ARBA00005205"/>
    </source>
</evidence>
<dbReference type="InterPro" id="IPR008927">
    <property type="entry name" value="6-PGluconate_DH-like_C_sf"/>
</dbReference>
<reference evidence="15" key="3">
    <citation type="journal article" date="2021" name="World Allergy Organ. J.">
        <title>Chromosome-level assembly of Dermatophagoides farinae genome and transcriptome reveals two novel allergens Der f 37 and Der f 39.</title>
        <authorList>
            <person name="Chen J."/>
            <person name="Cai Z."/>
            <person name="Fan D."/>
            <person name="Hu J."/>
            <person name="Hou Y."/>
            <person name="He Y."/>
            <person name="Zhang Z."/>
            <person name="Zhao Z."/>
            <person name="Gao P."/>
            <person name="Hu W."/>
            <person name="Sun J."/>
            <person name="Li J."/>
            <person name="Ji K."/>
        </authorList>
    </citation>
    <scope>NUCLEOTIDE SEQUENCE</scope>
    <source>
        <strain evidence="15">JKM2019</strain>
    </source>
</reference>
<dbReference type="InterPro" id="IPR000304">
    <property type="entry name" value="Pyrroline-COOH_reductase"/>
</dbReference>
<dbReference type="PIRSF" id="PIRSF000193">
    <property type="entry name" value="Pyrrol-5-carb_rd"/>
    <property type="match status" value="1"/>
</dbReference>
<feature type="domain" description="Pyrroline-5-carboxylate reductase dimerisation" evidence="14">
    <location>
        <begin position="207"/>
        <end position="311"/>
    </location>
</feature>
<evidence type="ECO:0000256" key="5">
    <source>
        <dbReference type="ARBA" id="ARBA00022857"/>
    </source>
</evidence>
<sequence length="321" mass="34974">MASRPPTSSNTRGTKKTRRGGADCNTARIGFIGAGKIATSIITGLVSQRGQVDPKRIYVSAPTTINTDSFKVTYPGIHISKRNIDIFGRFDCDIVFICCPPNVIRNLYKIGGSRPAALTTNFIPNMRHPVYIFSLVFGFTTEQIKECLLNPENPERYTAKFFRCVISHPIAFGVGHWWIDIEPDSANFPNIVREIFTRISLIEYAPESLLDTICIIAGSNITFCYYFINAIADGAVKKGMPRKLAVKFAAKVASSASQTVLTTGTNATQLKEDASSPSGGAIYGQMILDKSEVASGICGAIEASYKRSQTLAMTGKTENTE</sequence>
<dbReference type="EC" id="1.5.1.2" evidence="3"/>
<evidence type="ECO:0000313" key="17">
    <source>
        <dbReference type="Proteomes" id="UP000790347"/>
    </source>
</evidence>
<dbReference type="PANTHER" id="PTHR11645:SF0">
    <property type="entry name" value="PYRROLINE-5-CARBOXYLATE REDUCTASE 3"/>
    <property type="match status" value="1"/>
</dbReference>
<comment type="pathway">
    <text evidence="1">Amino-acid biosynthesis; L-proline biosynthesis; L-proline from L-glutamate 5-semialdehyde: step 1/1.</text>
</comment>
<dbReference type="InterPro" id="IPR028939">
    <property type="entry name" value="P5C_Rdtase_cat_N"/>
</dbReference>
<dbReference type="PANTHER" id="PTHR11645">
    <property type="entry name" value="PYRROLINE-5-CARBOXYLATE REDUCTASE"/>
    <property type="match status" value="1"/>
</dbReference>
<gene>
    <name evidence="16" type="ORF">DERF_005386</name>
    <name evidence="15" type="ORF">HUG17_3583</name>
</gene>
<evidence type="ECO:0000256" key="2">
    <source>
        <dbReference type="ARBA" id="ARBA00005525"/>
    </source>
</evidence>
<dbReference type="Gene3D" id="1.10.3730.10">
    <property type="entry name" value="ProC C-terminal domain-like"/>
    <property type="match status" value="1"/>
</dbReference>